<dbReference type="EMBL" id="CM044705">
    <property type="protein sequence ID" value="KAI5664440.1"/>
    <property type="molecule type" value="Genomic_DNA"/>
</dbReference>
<comment type="caution">
    <text evidence="1">The sequence shown here is derived from an EMBL/GenBank/DDBJ whole genome shotgun (WGS) entry which is preliminary data.</text>
</comment>
<keyword evidence="2" id="KW-1185">Reference proteome</keyword>
<dbReference type="Proteomes" id="UP001060085">
    <property type="component" value="Linkage Group LG05"/>
</dbReference>
<protein>
    <submittedName>
        <fullName evidence="1">Uncharacterized protein</fullName>
    </submittedName>
</protein>
<proteinExistence type="predicted"/>
<evidence type="ECO:0000313" key="1">
    <source>
        <dbReference type="EMBL" id="KAI5664440.1"/>
    </source>
</evidence>
<organism evidence="1 2">
    <name type="scientific">Catharanthus roseus</name>
    <name type="common">Madagascar periwinkle</name>
    <name type="synonym">Vinca rosea</name>
    <dbReference type="NCBI Taxonomy" id="4058"/>
    <lineage>
        <taxon>Eukaryota</taxon>
        <taxon>Viridiplantae</taxon>
        <taxon>Streptophyta</taxon>
        <taxon>Embryophyta</taxon>
        <taxon>Tracheophyta</taxon>
        <taxon>Spermatophyta</taxon>
        <taxon>Magnoliopsida</taxon>
        <taxon>eudicotyledons</taxon>
        <taxon>Gunneridae</taxon>
        <taxon>Pentapetalae</taxon>
        <taxon>asterids</taxon>
        <taxon>lamiids</taxon>
        <taxon>Gentianales</taxon>
        <taxon>Apocynaceae</taxon>
        <taxon>Rauvolfioideae</taxon>
        <taxon>Vinceae</taxon>
        <taxon>Catharanthinae</taxon>
        <taxon>Catharanthus</taxon>
    </lineage>
</organism>
<accession>A0ACC0AVR3</accession>
<gene>
    <name evidence="1" type="ORF">M9H77_23763</name>
</gene>
<evidence type="ECO:0000313" key="2">
    <source>
        <dbReference type="Proteomes" id="UP001060085"/>
    </source>
</evidence>
<name>A0ACC0AVR3_CATRO</name>
<sequence length="130" mass="15235">MNLSIFLILLNGTSNWYFSNVRKIQQLIEKNLTNEDEVVENMATFMFQKFKKYWDCCSIVLSSAIILDPWYKISHVGVIFQYLDSYTAEAKVKNVRDKLYSLFDEYMQFVHNPCFHTSDTGGSLNECCWG</sequence>
<reference evidence="2" key="1">
    <citation type="journal article" date="2023" name="Nat. Plants">
        <title>Single-cell RNA sequencing provides a high-resolution roadmap for understanding the multicellular compartmentation of specialized metabolism.</title>
        <authorList>
            <person name="Sun S."/>
            <person name="Shen X."/>
            <person name="Li Y."/>
            <person name="Li Y."/>
            <person name="Wang S."/>
            <person name="Li R."/>
            <person name="Zhang H."/>
            <person name="Shen G."/>
            <person name="Guo B."/>
            <person name="Wei J."/>
            <person name="Xu J."/>
            <person name="St-Pierre B."/>
            <person name="Chen S."/>
            <person name="Sun C."/>
        </authorList>
    </citation>
    <scope>NUCLEOTIDE SEQUENCE [LARGE SCALE GENOMIC DNA]</scope>
</reference>